<sequence>MKNGGAPHKPILLLSIIEQFEQGLFFDEHISIEPQLVATFKALWATLVVTKHDPIFALPFYHMRSEPFWTLVANPGCELWVESKSSMRSFTNLNTALRYAIIDRDLADLLCIPENRAVLRDVLLTAYFPEAAMGRVNLYEPPVATAHMLNESATAYQQNLVELKRQLSTESYQEEVYVRSGLFKREIPRIYHNTCAISGMRVDALTTASMIDACHIVPFSEGYNDTLGNGIALCPNLHRAFDRGLISLSDNYTVLVNKNFVENDRSVFNLRQLEGISIRLPDNVEHHPALENLWEHRRKFGY</sequence>
<dbReference type="CDD" id="cd00085">
    <property type="entry name" value="HNHc"/>
    <property type="match status" value="1"/>
</dbReference>
<keyword evidence="3" id="KW-1185">Reference proteome</keyword>
<evidence type="ECO:0000313" key="3">
    <source>
        <dbReference type="Proteomes" id="UP001597525"/>
    </source>
</evidence>
<dbReference type="InterPro" id="IPR003615">
    <property type="entry name" value="HNH_nuc"/>
</dbReference>
<accession>A0ABW6BQH2</accession>
<dbReference type="PIRSF" id="PIRSF030850">
    <property type="entry name" value="UCP030850"/>
    <property type="match status" value="1"/>
</dbReference>
<comment type="caution">
    <text evidence="2">The sequence shown here is derived from an EMBL/GenBank/DDBJ whole genome shotgun (WGS) entry which is preliminary data.</text>
</comment>
<reference evidence="3" key="1">
    <citation type="journal article" date="2019" name="Int. J. Syst. Evol. Microbiol.">
        <title>The Global Catalogue of Microorganisms (GCM) 10K type strain sequencing project: providing services to taxonomists for standard genome sequencing and annotation.</title>
        <authorList>
            <consortium name="The Broad Institute Genomics Platform"/>
            <consortium name="The Broad Institute Genome Sequencing Center for Infectious Disease"/>
            <person name="Wu L."/>
            <person name="Ma J."/>
        </authorList>
    </citation>
    <scope>NUCLEOTIDE SEQUENCE [LARGE SCALE GENOMIC DNA]</scope>
    <source>
        <strain evidence="3">KCTC 22814</strain>
    </source>
</reference>
<name>A0ABW6BQH2_9SPHI</name>
<keyword evidence="2" id="KW-0378">Hydrolase</keyword>
<dbReference type="GO" id="GO:0004519">
    <property type="term" value="F:endonuclease activity"/>
    <property type="evidence" value="ECO:0007669"/>
    <property type="project" value="UniProtKB-KW"/>
</dbReference>
<dbReference type="InterPro" id="IPR011396">
    <property type="entry name" value="PT_DNA_restrict"/>
</dbReference>
<evidence type="ECO:0000313" key="2">
    <source>
        <dbReference type="EMBL" id="MFD2969955.1"/>
    </source>
</evidence>
<dbReference type="EMBL" id="JBHUPB010000015">
    <property type="protein sequence ID" value="MFD2969955.1"/>
    <property type="molecule type" value="Genomic_DNA"/>
</dbReference>
<gene>
    <name evidence="2" type="ORF">ACFS7Y_21375</name>
</gene>
<protein>
    <submittedName>
        <fullName evidence="2">HNH endonuclease</fullName>
    </submittedName>
</protein>
<keyword evidence="2" id="KW-0255">Endonuclease</keyword>
<dbReference type="Gene3D" id="1.10.30.50">
    <property type="match status" value="1"/>
</dbReference>
<dbReference type="Pfam" id="PF13391">
    <property type="entry name" value="HNH_2"/>
    <property type="match status" value="1"/>
</dbReference>
<evidence type="ECO:0000259" key="1">
    <source>
        <dbReference type="Pfam" id="PF13391"/>
    </source>
</evidence>
<proteinExistence type="predicted"/>
<feature type="domain" description="HNH nuclease" evidence="1">
    <location>
        <begin position="195"/>
        <end position="248"/>
    </location>
</feature>
<dbReference type="Proteomes" id="UP001597525">
    <property type="component" value="Unassembled WGS sequence"/>
</dbReference>
<dbReference type="RefSeq" id="WP_320183440.1">
    <property type="nucleotide sequence ID" value="NZ_CP138332.1"/>
</dbReference>
<keyword evidence="2" id="KW-0540">Nuclease</keyword>
<organism evidence="2 3">
    <name type="scientific">Sphingobacterium bambusae</name>
    <dbReference type="NCBI Taxonomy" id="662858"/>
    <lineage>
        <taxon>Bacteria</taxon>
        <taxon>Pseudomonadati</taxon>
        <taxon>Bacteroidota</taxon>
        <taxon>Sphingobacteriia</taxon>
        <taxon>Sphingobacteriales</taxon>
        <taxon>Sphingobacteriaceae</taxon>
        <taxon>Sphingobacterium</taxon>
    </lineage>
</organism>